<dbReference type="Proteomes" id="UP000292082">
    <property type="component" value="Unassembled WGS sequence"/>
</dbReference>
<dbReference type="Proteomes" id="UP000292957">
    <property type="component" value="Unassembled WGS sequence"/>
</dbReference>
<dbReference type="EMBL" id="ML145136">
    <property type="protein sequence ID" value="TBU57497.1"/>
    <property type="molecule type" value="Genomic_DNA"/>
</dbReference>
<proteinExistence type="predicted"/>
<dbReference type="EMBL" id="ML143389">
    <property type="protein sequence ID" value="TBU34328.1"/>
    <property type="molecule type" value="Genomic_DNA"/>
</dbReference>
<organism evidence="1">
    <name type="scientific">Dichomitus squalens</name>
    <dbReference type="NCBI Taxonomy" id="114155"/>
    <lineage>
        <taxon>Eukaryota</taxon>
        <taxon>Fungi</taxon>
        <taxon>Dikarya</taxon>
        <taxon>Basidiomycota</taxon>
        <taxon>Agaricomycotina</taxon>
        <taxon>Agaricomycetes</taxon>
        <taxon>Polyporales</taxon>
        <taxon>Polyporaceae</taxon>
        <taxon>Dichomitus</taxon>
    </lineage>
</organism>
<protein>
    <submittedName>
        <fullName evidence="1">Uncharacterized protein</fullName>
    </submittedName>
</protein>
<dbReference type="AlphaFoldDB" id="A0A4Q9P2D8"/>
<reference evidence="1 3" key="1">
    <citation type="submission" date="2019-01" db="EMBL/GenBank/DDBJ databases">
        <title>Draft genome sequences of three monokaryotic isolates of the white-rot basidiomycete fungus Dichomitus squalens.</title>
        <authorList>
            <consortium name="DOE Joint Genome Institute"/>
            <person name="Lopez S.C."/>
            <person name="Andreopoulos B."/>
            <person name="Pangilinan J."/>
            <person name="Lipzen A."/>
            <person name="Riley R."/>
            <person name="Ahrendt S."/>
            <person name="Ng V."/>
            <person name="Barry K."/>
            <person name="Daum C."/>
            <person name="Grigoriev I.V."/>
            <person name="Hilden K.S."/>
            <person name="Makela M.R."/>
            <person name="de Vries R.P."/>
        </authorList>
    </citation>
    <scope>NUCLEOTIDE SEQUENCE [LARGE SCALE GENOMIC DNA]</scope>
    <source>
        <strain evidence="2 3">CBS 464.89</strain>
        <strain evidence="1">OM18370.1</strain>
    </source>
</reference>
<evidence type="ECO:0000313" key="1">
    <source>
        <dbReference type="EMBL" id="TBU34328.1"/>
    </source>
</evidence>
<evidence type="ECO:0000313" key="2">
    <source>
        <dbReference type="EMBL" id="TBU57497.1"/>
    </source>
</evidence>
<accession>A0A4Q9P2D8</accession>
<evidence type="ECO:0000313" key="3">
    <source>
        <dbReference type="Proteomes" id="UP000292082"/>
    </source>
</evidence>
<sequence length="145" mass="15746">MSASYTFLQPVVIPAGCRSARTRCPGYHSRRTLRNEDLAIASRKDGATSKFLMIWGDPSSRPSGKTELTLINADFSSVQYYRIAGAYLPNVNHAPPEFAAHMKHEVPSPYAHSPGETMISEPDIMQGEGTYASSGDFIVVPEPGG</sequence>
<keyword evidence="3" id="KW-1185">Reference proteome</keyword>
<gene>
    <name evidence="2" type="ORF">BD310DRAFT_949362</name>
    <name evidence="1" type="ORF">BD311DRAFT_774105</name>
</gene>
<name>A0A4Q9P2D8_9APHY</name>